<reference evidence="7 8" key="1">
    <citation type="submission" date="2016-07" db="EMBL/GenBank/DDBJ databases">
        <title>Pervasive Adenine N6-methylation of Active Genes in Fungi.</title>
        <authorList>
            <consortium name="DOE Joint Genome Institute"/>
            <person name="Mondo S.J."/>
            <person name="Dannebaum R.O."/>
            <person name="Kuo R.C."/>
            <person name="Labutti K."/>
            <person name="Haridas S."/>
            <person name="Kuo A."/>
            <person name="Salamov A."/>
            <person name="Ahrendt S.R."/>
            <person name="Lipzen A."/>
            <person name="Sullivan W."/>
            <person name="Andreopoulos W.B."/>
            <person name="Clum A."/>
            <person name="Lindquist E."/>
            <person name="Daum C."/>
            <person name="Ramamoorthy G.K."/>
            <person name="Gryganskyi A."/>
            <person name="Culley D."/>
            <person name="Magnuson J.K."/>
            <person name="James T.Y."/>
            <person name="O'Malley M.A."/>
            <person name="Stajich J.E."/>
            <person name="Spatafora J.W."/>
            <person name="Visel A."/>
            <person name="Grigoriev I.V."/>
        </authorList>
    </citation>
    <scope>NUCLEOTIDE SEQUENCE [LARGE SCALE GENOMIC DNA]</scope>
    <source>
        <strain evidence="7 8">68-887.2</strain>
    </source>
</reference>
<feature type="region of interest" description="Disordered" evidence="5">
    <location>
        <begin position="176"/>
        <end position="198"/>
    </location>
</feature>
<comment type="caution">
    <text evidence="7">The sequence shown here is derived from an EMBL/GenBank/DDBJ whole genome shotgun (WGS) entry which is preliminary data.</text>
</comment>
<feature type="region of interest" description="Disordered" evidence="5">
    <location>
        <begin position="221"/>
        <end position="276"/>
    </location>
</feature>
<dbReference type="AlphaFoldDB" id="A0A1Y2BF51"/>
<dbReference type="EMBL" id="MCFC01000006">
    <property type="protein sequence ID" value="ORY33463.1"/>
    <property type="molecule type" value="Genomic_DNA"/>
</dbReference>
<evidence type="ECO:0000313" key="8">
    <source>
        <dbReference type="Proteomes" id="UP000193986"/>
    </source>
</evidence>
<dbReference type="GO" id="GO:0003723">
    <property type="term" value="F:RNA binding"/>
    <property type="evidence" value="ECO:0007669"/>
    <property type="project" value="UniProtKB-UniRule"/>
</dbReference>
<organism evidence="7 8">
    <name type="scientific">Naematelia encephala</name>
    <dbReference type="NCBI Taxonomy" id="71784"/>
    <lineage>
        <taxon>Eukaryota</taxon>
        <taxon>Fungi</taxon>
        <taxon>Dikarya</taxon>
        <taxon>Basidiomycota</taxon>
        <taxon>Agaricomycotina</taxon>
        <taxon>Tremellomycetes</taxon>
        <taxon>Tremellales</taxon>
        <taxon>Naemateliaceae</taxon>
        <taxon>Naematelia</taxon>
    </lineage>
</organism>
<dbReference type="SMART" id="SM00361">
    <property type="entry name" value="RRM_1"/>
    <property type="match status" value="1"/>
</dbReference>
<dbReference type="InterPro" id="IPR039157">
    <property type="entry name" value="RBM18_RRM"/>
</dbReference>
<dbReference type="SMART" id="SM00360">
    <property type="entry name" value="RRM"/>
    <property type="match status" value="1"/>
</dbReference>
<dbReference type="PANTHER" id="PTHR48027">
    <property type="entry name" value="HETEROGENEOUS NUCLEAR RIBONUCLEOPROTEIN 87F-RELATED"/>
    <property type="match status" value="1"/>
</dbReference>
<dbReference type="Gene3D" id="3.30.70.330">
    <property type="match status" value="1"/>
</dbReference>
<dbReference type="Proteomes" id="UP000193986">
    <property type="component" value="Unassembled WGS sequence"/>
</dbReference>
<dbReference type="OrthoDB" id="6730379at2759"/>
<evidence type="ECO:0000256" key="2">
    <source>
        <dbReference type="ARBA" id="ARBA00022884"/>
    </source>
</evidence>
<dbReference type="InterPro" id="IPR000504">
    <property type="entry name" value="RRM_dom"/>
</dbReference>
<dbReference type="InterPro" id="IPR035979">
    <property type="entry name" value="RBD_domain_sf"/>
</dbReference>
<feature type="compositionally biased region" description="Low complexity" evidence="5">
    <location>
        <begin position="242"/>
        <end position="262"/>
    </location>
</feature>
<dbReference type="PROSITE" id="PS50102">
    <property type="entry name" value="RRM"/>
    <property type="match status" value="1"/>
</dbReference>
<dbReference type="CDD" id="cd12355">
    <property type="entry name" value="RRM_RBM18"/>
    <property type="match status" value="1"/>
</dbReference>
<evidence type="ECO:0000313" key="7">
    <source>
        <dbReference type="EMBL" id="ORY33463.1"/>
    </source>
</evidence>
<evidence type="ECO:0000259" key="6">
    <source>
        <dbReference type="PROSITE" id="PS50102"/>
    </source>
</evidence>
<name>A0A1Y2BF51_9TREE</name>
<evidence type="ECO:0000256" key="3">
    <source>
        <dbReference type="ARBA" id="ARBA00030780"/>
    </source>
</evidence>
<dbReference type="SUPFAM" id="SSF54928">
    <property type="entry name" value="RNA-binding domain, RBD"/>
    <property type="match status" value="1"/>
</dbReference>
<accession>A0A1Y2BF51</accession>
<evidence type="ECO:0000256" key="1">
    <source>
        <dbReference type="ARBA" id="ARBA00021141"/>
    </source>
</evidence>
<feature type="domain" description="RRM" evidence="6">
    <location>
        <begin position="18"/>
        <end position="99"/>
    </location>
</feature>
<evidence type="ECO:0000256" key="5">
    <source>
        <dbReference type="SAM" id="MobiDB-lite"/>
    </source>
</evidence>
<evidence type="ECO:0000256" key="4">
    <source>
        <dbReference type="PROSITE-ProRule" id="PRU00176"/>
    </source>
</evidence>
<proteinExistence type="predicted"/>
<dbReference type="InParanoid" id="A0A1Y2BF51"/>
<dbReference type="Pfam" id="PF00076">
    <property type="entry name" value="RRM_1"/>
    <property type="match status" value="1"/>
</dbReference>
<sequence length="303" mass="32367">MQSGPSSSSSSSAAGKPDRLYVGNLAPSVDEYALLQVFQKYGKITKLDFMFHKSGVLKGKPRGYAFIEFSNKDDALKAMVKLHDRLLRGRNLVVTYANSAPPTDLPPPIKGRRSTEPAKTTTLSLLKTSRRPQSAAAQIAAMEAKLAAMAKRKPADEDYIPGQSVLVSRSVSPMMAGSVSPMPAGSQSPLPPGGGDVEIENVLGEEEGERAAEDLAKEMEDEMRRAVKVEDEDSIPLLTPKPTSTMSPEGGSSPPSSLPAKPVFDPAKVESTDGRPVVVESRVKAVQAEIKRGLAGLPKRPDF</sequence>
<dbReference type="InterPro" id="IPR003954">
    <property type="entry name" value="RRM_euk-type"/>
</dbReference>
<gene>
    <name evidence="7" type="ORF">BCR39DRAFT_520229</name>
</gene>
<dbReference type="InterPro" id="IPR052462">
    <property type="entry name" value="SLIRP/GR-RBP-like"/>
</dbReference>
<protein>
    <recommendedName>
        <fullName evidence="1">Probable RNA-binding protein 18</fullName>
    </recommendedName>
    <alternativeName>
        <fullName evidence="3">RNA-binding motif protein 18</fullName>
    </alternativeName>
</protein>
<dbReference type="STRING" id="71784.A0A1Y2BF51"/>
<dbReference type="InterPro" id="IPR012677">
    <property type="entry name" value="Nucleotide-bd_a/b_plait_sf"/>
</dbReference>
<keyword evidence="8" id="KW-1185">Reference proteome</keyword>
<keyword evidence="2 4" id="KW-0694">RNA-binding</keyword>